<feature type="transmembrane region" description="Helical" evidence="5">
    <location>
        <begin position="265"/>
        <end position="286"/>
    </location>
</feature>
<evidence type="ECO:0000313" key="9">
    <source>
        <dbReference type="EMBL" id="CAF2040119.1"/>
    </source>
</evidence>
<evidence type="ECO:0000313" key="11">
    <source>
        <dbReference type="EMBL" id="CAF3863181.1"/>
    </source>
</evidence>
<evidence type="ECO:0000256" key="3">
    <source>
        <dbReference type="ARBA" id="ARBA00022989"/>
    </source>
</evidence>
<name>A0A820FTM7_9BILA</name>
<comment type="subcellular location">
    <subcellularLocation>
        <location evidence="1">Membrane</location>
    </subcellularLocation>
</comment>
<dbReference type="Proteomes" id="UP000681720">
    <property type="component" value="Unassembled WGS sequence"/>
</dbReference>
<dbReference type="SUPFAM" id="SSF81321">
    <property type="entry name" value="Family A G protein-coupled receptor-like"/>
    <property type="match status" value="1"/>
</dbReference>
<dbReference type="EMBL" id="CAJNOV010006538">
    <property type="protein sequence ID" value="CAF1250577.1"/>
    <property type="molecule type" value="Genomic_DNA"/>
</dbReference>
<protein>
    <recommendedName>
        <fullName evidence="6">G-protein coupled receptors family 1 profile domain-containing protein</fullName>
    </recommendedName>
</protein>
<dbReference type="EMBL" id="CAJNRF010002590">
    <property type="protein sequence ID" value="CAF2040119.1"/>
    <property type="molecule type" value="Genomic_DNA"/>
</dbReference>
<feature type="transmembrane region" description="Helical" evidence="5">
    <location>
        <begin position="55"/>
        <end position="79"/>
    </location>
</feature>
<evidence type="ECO:0000313" key="7">
    <source>
        <dbReference type="EMBL" id="CAF1250577.1"/>
    </source>
</evidence>
<dbReference type="Proteomes" id="UP000663824">
    <property type="component" value="Unassembled WGS sequence"/>
</dbReference>
<dbReference type="Proteomes" id="UP000663856">
    <property type="component" value="Unassembled WGS sequence"/>
</dbReference>
<dbReference type="Proteomes" id="UP000663834">
    <property type="component" value="Unassembled WGS sequence"/>
</dbReference>
<dbReference type="InterPro" id="IPR019427">
    <property type="entry name" value="7TM_GPCR_serpentine_rcpt_Srw"/>
</dbReference>
<dbReference type="Gene3D" id="1.20.1070.10">
    <property type="entry name" value="Rhodopsin 7-helix transmembrane proteins"/>
    <property type="match status" value="1"/>
</dbReference>
<evidence type="ECO:0000256" key="4">
    <source>
        <dbReference type="ARBA" id="ARBA00023136"/>
    </source>
</evidence>
<dbReference type="EMBL" id="CAJOBG010009611">
    <property type="protein sequence ID" value="CAF4269705.1"/>
    <property type="molecule type" value="Genomic_DNA"/>
</dbReference>
<keyword evidence="3 5" id="KW-1133">Transmembrane helix</keyword>
<organism evidence="13 14">
    <name type="scientific">Rotaria magnacalcarata</name>
    <dbReference type="NCBI Taxonomy" id="392030"/>
    <lineage>
        <taxon>Eukaryota</taxon>
        <taxon>Metazoa</taxon>
        <taxon>Spiralia</taxon>
        <taxon>Gnathifera</taxon>
        <taxon>Rotifera</taxon>
        <taxon>Eurotatoria</taxon>
        <taxon>Bdelloidea</taxon>
        <taxon>Philodinida</taxon>
        <taxon>Philodinidae</taxon>
        <taxon>Rotaria</taxon>
    </lineage>
</organism>
<dbReference type="CDD" id="cd14978">
    <property type="entry name" value="7tmA_FMRFamide_R-like"/>
    <property type="match status" value="1"/>
</dbReference>
<dbReference type="OrthoDB" id="5864054at2759"/>
<feature type="domain" description="G-protein coupled receptors family 1 profile" evidence="6">
    <location>
        <begin position="34"/>
        <end position="319"/>
    </location>
</feature>
<dbReference type="InterPro" id="IPR053219">
    <property type="entry name" value="GPCR_Dmsr-1"/>
</dbReference>
<proteinExistence type="predicted"/>
<gene>
    <name evidence="7" type="ORF">CJN711_LOCUS14469</name>
    <name evidence="11" type="ORF">GIL414_LOCUS4608</name>
    <name evidence="8" type="ORF">KQP761_LOCUS31119</name>
    <name evidence="10" type="ORF">MBJ925_LOCUS30270</name>
    <name evidence="13" type="ORF">OVN521_LOCUS30020</name>
    <name evidence="12" type="ORF">SMN809_LOCUS14681</name>
    <name evidence="9" type="ORF">WKI299_LOCUS8189</name>
</gene>
<dbReference type="PANTHER" id="PTHR46273">
    <property type="entry name" value="MYOSUPPRESSIN RECEPTOR 1, ISOFORM B-RELATED"/>
    <property type="match status" value="1"/>
</dbReference>
<feature type="transmembrane region" description="Helical" evidence="5">
    <location>
        <begin position="306"/>
        <end position="322"/>
    </location>
</feature>
<feature type="transmembrane region" description="Helical" evidence="5">
    <location>
        <begin position="99"/>
        <end position="121"/>
    </location>
</feature>
<keyword evidence="14" id="KW-1185">Reference proteome</keyword>
<evidence type="ECO:0000313" key="13">
    <source>
        <dbReference type="EMBL" id="CAF4269705.1"/>
    </source>
</evidence>
<reference evidence="13" key="1">
    <citation type="submission" date="2021-02" db="EMBL/GenBank/DDBJ databases">
        <authorList>
            <person name="Nowell W R."/>
        </authorList>
    </citation>
    <scope>NUCLEOTIDE SEQUENCE</scope>
</reference>
<evidence type="ECO:0000256" key="1">
    <source>
        <dbReference type="ARBA" id="ARBA00004370"/>
    </source>
</evidence>
<evidence type="ECO:0000313" key="8">
    <source>
        <dbReference type="EMBL" id="CAF1656650.1"/>
    </source>
</evidence>
<evidence type="ECO:0000259" key="6">
    <source>
        <dbReference type="PROSITE" id="PS50262"/>
    </source>
</evidence>
<feature type="transmembrane region" description="Helical" evidence="5">
    <location>
        <begin position="20"/>
        <end position="43"/>
    </location>
</feature>
<evidence type="ECO:0000313" key="10">
    <source>
        <dbReference type="EMBL" id="CAF2145624.1"/>
    </source>
</evidence>
<dbReference type="PANTHER" id="PTHR46273:SF4">
    <property type="entry name" value="AT19640P"/>
    <property type="match status" value="1"/>
</dbReference>
<evidence type="ECO:0000256" key="2">
    <source>
        <dbReference type="ARBA" id="ARBA00022692"/>
    </source>
</evidence>
<sequence>MFLNSSESFLVKFSEYYAQIHGRIVFPLTIFGILASLVTIVVLHKKAFRTPTNFILQHVAFFDTVVLISYNIYSLYFYILHQPNPFVGQSQFWPRFAIFHSNIGLTAHSIALWLTCLLAIIRYTIISKPKQAVVNSTHVIILVWIVTFLVCLFMIPNYLIWSVVRQPAYKYFPHLYSKNSTEIVYWVSTATGERLEQFSFVILAVCFKILPVFILIVFSILLILNIHHARRLRERLRRPYLFVSSLSSSTTTTSNSKRELRTTRMLVFITLFTAFVEFPQGLFFIASCVNKDFFFLYSHLGDVWDITSIGSSFITFIMYCLMSQQFRVEICTLILPKCFTKSFNLKTNNVDLINGIGLKRRRRTPHTNETTSKTIQIPEDL</sequence>
<dbReference type="AlphaFoldDB" id="A0A820FTM7"/>
<dbReference type="PROSITE" id="PS50262">
    <property type="entry name" value="G_PROTEIN_RECEP_F1_2"/>
    <property type="match status" value="1"/>
</dbReference>
<evidence type="ECO:0000313" key="14">
    <source>
        <dbReference type="Proteomes" id="UP000663866"/>
    </source>
</evidence>
<keyword evidence="2 5" id="KW-0812">Transmembrane</keyword>
<dbReference type="EMBL" id="CAJOBI010006106">
    <property type="protein sequence ID" value="CAF4051573.1"/>
    <property type="molecule type" value="Genomic_DNA"/>
</dbReference>
<comment type="caution">
    <text evidence="13">The sequence shown here is derived from an EMBL/GenBank/DDBJ whole genome shotgun (WGS) entry which is preliminary data.</text>
</comment>
<dbReference type="Proteomes" id="UP000663866">
    <property type="component" value="Unassembled WGS sequence"/>
</dbReference>
<dbReference type="GO" id="GO:0005886">
    <property type="term" value="C:plasma membrane"/>
    <property type="evidence" value="ECO:0007669"/>
    <property type="project" value="TreeGrafter"/>
</dbReference>
<dbReference type="Proteomes" id="UP000663855">
    <property type="component" value="Unassembled WGS sequence"/>
</dbReference>
<dbReference type="EMBL" id="CAJOBJ010001131">
    <property type="protein sequence ID" value="CAF3863181.1"/>
    <property type="molecule type" value="Genomic_DNA"/>
</dbReference>
<evidence type="ECO:0000313" key="12">
    <source>
        <dbReference type="EMBL" id="CAF4051573.1"/>
    </source>
</evidence>
<dbReference type="Proteomes" id="UP000676336">
    <property type="component" value="Unassembled WGS sequence"/>
</dbReference>
<dbReference type="EMBL" id="CAJNRE010016356">
    <property type="protein sequence ID" value="CAF2145624.1"/>
    <property type="molecule type" value="Genomic_DNA"/>
</dbReference>
<dbReference type="InterPro" id="IPR017452">
    <property type="entry name" value="GPCR_Rhodpsn_7TM"/>
</dbReference>
<dbReference type="Pfam" id="PF10324">
    <property type="entry name" value="7TM_GPCR_Srw"/>
    <property type="match status" value="1"/>
</dbReference>
<dbReference type="EMBL" id="CAJNOW010017323">
    <property type="protein sequence ID" value="CAF1656650.1"/>
    <property type="molecule type" value="Genomic_DNA"/>
</dbReference>
<evidence type="ECO:0000256" key="5">
    <source>
        <dbReference type="SAM" id="Phobius"/>
    </source>
</evidence>
<dbReference type="GO" id="GO:0008528">
    <property type="term" value="F:G protein-coupled peptide receptor activity"/>
    <property type="evidence" value="ECO:0007669"/>
    <property type="project" value="InterPro"/>
</dbReference>
<feature type="transmembrane region" description="Helical" evidence="5">
    <location>
        <begin position="133"/>
        <end position="155"/>
    </location>
</feature>
<accession>A0A820FTM7</accession>
<keyword evidence="4 5" id="KW-0472">Membrane</keyword>
<feature type="transmembrane region" description="Helical" evidence="5">
    <location>
        <begin position="198"/>
        <end position="226"/>
    </location>
</feature>